<name>A0A3P7INK5_STRVU</name>
<dbReference type="EMBL" id="UYYB01021150">
    <property type="protein sequence ID" value="VDM71596.1"/>
    <property type="molecule type" value="Genomic_DNA"/>
</dbReference>
<evidence type="ECO:0000313" key="2">
    <source>
        <dbReference type="Proteomes" id="UP000270094"/>
    </source>
</evidence>
<evidence type="ECO:0000313" key="1">
    <source>
        <dbReference type="EMBL" id="VDM71596.1"/>
    </source>
</evidence>
<keyword evidence="2" id="KW-1185">Reference proteome</keyword>
<dbReference type="Proteomes" id="UP000270094">
    <property type="component" value="Unassembled WGS sequence"/>
</dbReference>
<gene>
    <name evidence="1" type="ORF">SVUK_LOCUS6594</name>
</gene>
<organism evidence="1 2">
    <name type="scientific">Strongylus vulgaris</name>
    <name type="common">Blood worm</name>
    <dbReference type="NCBI Taxonomy" id="40348"/>
    <lineage>
        <taxon>Eukaryota</taxon>
        <taxon>Metazoa</taxon>
        <taxon>Ecdysozoa</taxon>
        <taxon>Nematoda</taxon>
        <taxon>Chromadorea</taxon>
        <taxon>Rhabditida</taxon>
        <taxon>Rhabditina</taxon>
        <taxon>Rhabditomorpha</taxon>
        <taxon>Strongyloidea</taxon>
        <taxon>Strongylidae</taxon>
        <taxon>Strongylus</taxon>
    </lineage>
</organism>
<dbReference type="OrthoDB" id="5854498at2759"/>
<accession>A0A3P7INK5</accession>
<reference evidence="1 2" key="1">
    <citation type="submission" date="2018-11" db="EMBL/GenBank/DDBJ databases">
        <authorList>
            <consortium name="Pathogen Informatics"/>
        </authorList>
    </citation>
    <scope>NUCLEOTIDE SEQUENCE [LARGE SCALE GENOMIC DNA]</scope>
</reference>
<proteinExistence type="predicted"/>
<dbReference type="AlphaFoldDB" id="A0A3P7INK5"/>
<sequence length="115" mass="13376">MIMAREEYCKPVRLLLREMIRFFHRNEFPFHTLANSYLSTIVEEVAKSEHGIQDHVFRSACELLSAVTLMSISASVREAFNARRTGTNYTPDLVIVHDRFEAAFTEYLEGVLRYT</sequence>
<protein>
    <submittedName>
        <fullName evidence="1">Uncharacterized protein</fullName>
    </submittedName>
</protein>